<name>A0A0H2R020_9AGAM</name>
<dbReference type="InParanoid" id="A0A0H2R020"/>
<proteinExistence type="predicted"/>
<dbReference type="EMBL" id="KQ086361">
    <property type="protein sequence ID" value="KLO05115.1"/>
    <property type="molecule type" value="Genomic_DNA"/>
</dbReference>
<protein>
    <submittedName>
        <fullName evidence="2">Uncharacterized protein</fullName>
    </submittedName>
</protein>
<evidence type="ECO:0000313" key="2">
    <source>
        <dbReference type="EMBL" id="KLO05115.1"/>
    </source>
</evidence>
<sequence>MGQGGRGLRACHGLECALGALPILILRLRCLHAPHSIFSPRSSALDTYCRRSQRRGKTGGARPGMANNGEDNGRHDIRRPTLSRQRMGEFRRRGRGRHAAMLLAAVQCIPSTLWRTSIVRWHANSVPQTRLERLIQPTRLNTGDRVPRIALGLASFGTFRVILTLALGNNIAWL</sequence>
<dbReference type="AlphaFoldDB" id="A0A0H2R020"/>
<gene>
    <name evidence="2" type="ORF">SCHPADRAFT_736100</name>
</gene>
<evidence type="ECO:0000313" key="3">
    <source>
        <dbReference type="Proteomes" id="UP000053477"/>
    </source>
</evidence>
<organism evidence="2 3">
    <name type="scientific">Schizopora paradoxa</name>
    <dbReference type="NCBI Taxonomy" id="27342"/>
    <lineage>
        <taxon>Eukaryota</taxon>
        <taxon>Fungi</taxon>
        <taxon>Dikarya</taxon>
        <taxon>Basidiomycota</taxon>
        <taxon>Agaricomycotina</taxon>
        <taxon>Agaricomycetes</taxon>
        <taxon>Hymenochaetales</taxon>
        <taxon>Schizoporaceae</taxon>
        <taxon>Schizopora</taxon>
    </lineage>
</organism>
<evidence type="ECO:0000256" key="1">
    <source>
        <dbReference type="SAM" id="MobiDB-lite"/>
    </source>
</evidence>
<reference evidence="2 3" key="1">
    <citation type="submission" date="2015-04" db="EMBL/GenBank/DDBJ databases">
        <title>Complete genome sequence of Schizopora paradoxa KUC8140, a cosmopolitan wood degrader in East Asia.</title>
        <authorList>
            <consortium name="DOE Joint Genome Institute"/>
            <person name="Min B."/>
            <person name="Park H."/>
            <person name="Jang Y."/>
            <person name="Kim J.-J."/>
            <person name="Kim K.H."/>
            <person name="Pangilinan J."/>
            <person name="Lipzen A."/>
            <person name="Riley R."/>
            <person name="Grigoriev I.V."/>
            <person name="Spatafora J.W."/>
            <person name="Choi I.-G."/>
        </authorList>
    </citation>
    <scope>NUCLEOTIDE SEQUENCE [LARGE SCALE GENOMIC DNA]</scope>
    <source>
        <strain evidence="2 3">KUC8140</strain>
    </source>
</reference>
<feature type="region of interest" description="Disordered" evidence="1">
    <location>
        <begin position="50"/>
        <end position="86"/>
    </location>
</feature>
<accession>A0A0H2R020</accession>
<keyword evidence="3" id="KW-1185">Reference proteome</keyword>
<dbReference type="Proteomes" id="UP000053477">
    <property type="component" value="Unassembled WGS sequence"/>
</dbReference>